<dbReference type="InterPro" id="IPR005829">
    <property type="entry name" value="Sugar_transporter_CS"/>
</dbReference>
<comment type="caution">
    <text evidence="10">The sequence shown here is derived from an EMBL/GenBank/DDBJ whole genome shotgun (WGS) entry which is preliminary data.</text>
</comment>
<dbReference type="EMBL" id="JBHTMM010000071">
    <property type="protein sequence ID" value="MFD1311198.1"/>
    <property type="molecule type" value="Genomic_DNA"/>
</dbReference>
<dbReference type="PANTHER" id="PTHR42718">
    <property type="entry name" value="MAJOR FACILITATOR SUPERFAMILY MULTIDRUG TRANSPORTER MFSC"/>
    <property type="match status" value="1"/>
</dbReference>
<keyword evidence="6 8" id="KW-0472">Membrane</keyword>
<feature type="transmembrane region" description="Helical" evidence="8">
    <location>
        <begin position="223"/>
        <end position="243"/>
    </location>
</feature>
<keyword evidence="7" id="KW-0046">Antibiotic resistance</keyword>
<accession>A0ABW3XNT4</accession>
<dbReference type="InterPro" id="IPR036259">
    <property type="entry name" value="MFS_trans_sf"/>
</dbReference>
<feature type="transmembrane region" description="Helical" evidence="8">
    <location>
        <begin position="189"/>
        <end position="211"/>
    </location>
</feature>
<keyword evidence="4 8" id="KW-0812">Transmembrane</keyword>
<evidence type="ECO:0000256" key="6">
    <source>
        <dbReference type="ARBA" id="ARBA00023136"/>
    </source>
</evidence>
<dbReference type="PROSITE" id="PS00216">
    <property type="entry name" value="SUGAR_TRANSPORT_1"/>
    <property type="match status" value="1"/>
</dbReference>
<keyword evidence="3" id="KW-1003">Cell membrane</keyword>
<feature type="transmembrane region" description="Helical" evidence="8">
    <location>
        <begin position="293"/>
        <end position="316"/>
    </location>
</feature>
<feature type="transmembrane region" description="Helical" evidence="8">
    <location>
        <begin position="471"/>
        <end position="489"/>
    </location>
</feature>
<feature type="transmembrane region" description="Helical" evidence="8">
    <location>
        <begin position="104"/>
        <end position="124"/>
    </location>
</feature>
<proteinExistence type="predicted"/>
<evidence type="ECO:0000256" key="7">
    <source>
        <dbReference type="ARBA" id="ARBA00023251"/>
    </source>
</evidence>
<feature type="transmembrane region" description="Helical" evidence="8">
    <location>
        <begin position="357"/>
        <end position="376"/>
    </location>
</feature>
<feature type="domain" description="Major facilitator superfamily (MFS) profile" evidence="9">
    <location>
        <begin position="37"/>
        <end position="494"/>
    </location>
</feature>
<keyword evidence="2" id="KW-0813">Transport</keyword>
<name>A0ABW3XNT4_9ACTN</name>
<feature type="transmembrane region" description="Helical" evidence="8">
    <location>
        <begin position="75"/>
        <end position="92"/>
    </location>
</feature>
<dbReference type="RefSeq" id="WP_381330088.1">
    <property type="nucleotide sequence ID" value="NZ_JBHTMM010000071.1"/>
</dbReference>
<feature type="transmembrane region" description="Helical" evidence="8">
    <location>
        <begin position="328"/>
        <end position="350"/>
    </location>
</feature>
<evidence type="ECO:0000256" key="8">
    <source>
        <dbReference type="SAM" id="Phobius"/>
    </source>
</evidence>
<dbReference type="CDD" id="cd17321">
    <property type="entry name" value="MFS_MMR_MDR_like"/>
    <property type="match status" value="1"/>
</dbReference>
<dbReference type="InterPro" id="IPR011701">
    <property type="entry name" value="MFS"/>
</dbReference>
<dbReference type="Proteomes" id="UP001597058">
    <property type="component" value="Unassembled WGS sequence"/>
</dbReference>
<evidence type="ECO:0000256" key="4">
    <source>
        <dbReference type="ARBA" id="ARBA00022692"/>
    </source>
</evidence>
<feature type="transmembrane region" description="Helical" evidence="8">
    <location>
        <begin position="249"/>
        <end position="272"/>
    </location>
</feature>
<evidence type="ECO:0000256" key="1">
    <source>
        <dbReference type="ARBA" id="ARBA00004651"/>
    </source>
</evidence>
<dbReference type="Pfam" id="PF07690">
    <property type="entry name" value="MFS_1"/>
    <property type="match status" value="1"/>
</dbReference>
<dbReference type="Gene3D" id="1.20.1720.10">
    <property type="entry name" value="Multidrug resistance protein D"/>
    <property type="match status" value="1"/>
</dbReference>
<feature type="transmembrane region" description="Helical" evidence="8">
    <location>
        <begin position="35"/>
        <end position="55"/>
    </location>
</feature>
<evidence type="ECO:0000313" key="10">
    <source>
        <dbReference type="EMBL" id="MFD1311198.1"/>
    </source>
</evidence>
<reference evidence="11" key="1">
    <citation type="journal article" date="2019" name="Int. J. Syst. Evol. Microbiol.">
        <title>The Global Catalogue of Microorganisms (GCM) 10K type strain sequencing project: providing services to taxonomists for standard genome sequencing and annotation.</title>
        <authorList>
            <consortium name="The Broad Institute Genomics Platform"/>
            <consortium name="The Broad Institute Genome Sequencing Center for Infectious Disease"/>
            <person name="Wu L."/>
            <person name="Ma J."/>
        </authorList>
    </citation>
    <scope>NUCLEOTIDE SEQUENCE [LARGE SCALE GENOMIC DNA]</scope>
    <source>
        <strain evidence="11">CGMCC 4.7020</strain>
    </source>
</reference>
<dbReference type="InterPro" id="IPR020846">
    <property type="entry name" value="MFS_dom"/>
</dbReference>
<keyword evidence="5 8" id="KW-1133">Transmembrane helix</keyword>
<organism evidence="10 11">
    <name type="scientific">Streptomyces kaempferi</name>
    <dbReference type="NCBI Taxonomy" id="333725"/>
    <lineage>
        <taxon>Bacteria</taxon>
        <taxon>Bacillati</taxon>
        <taxon>Actinomycetota</taxon>
        <taxon>Actinomycetes</taxon>
        <taxon>Kitasatosporales</taxon>
        <taxon>Streptomycetaceae</taxon>
        <taxon>Streptomyces</taxon>
    </lineage>
</organism>
<feature type="transmembrane region" description="Helical" evidence="8">
    <location>
        <begin position="382"/>
        <end position="410"/>
    </location>
</feature>
<dbReference type="Gene3D" id="1.20.1250.20">
    <property type="entry name" value="MFS general substrate transporter like domains"/>
    <property type="match status" value="1"/>
</dbReference>
<evidence type="ECO:0000313" key="11">
    <source>
        <dbReference type="Proteomes" id="UP001597058"/>
    </source>
</evidence>
<evidence type="ECO:0000256" key="3">
    <source>
        <dbReference type="ARBA" id="ARBA00022475"/>
    </source>
</evidence>
<sequence>MSSTEASRVPGVSVVAKADAAQSSVTHNPYYERRWMALGVVVIAQIMILLDATVVNVALPTAQADLGFSDGNRQWVITAYVLAFGSLLPLGGRLADAYGRKTMFIVGLLGFAIASAVGGAAPNIGTLITARAVQGGFAAILAPAALSLITVIFTDLQELNKAFGIFGAVSGSAGAIGLLLGGLLTDYVSWRWCMYVNIVLAVVGIIGGLTLLHNSSEPDKPKLSVPSTVVGSAAIFGLVFGSAKAQTDGWGSAVTLTPLIAGVFLLVGFVVLQKVDRHPLIPLRVLADRNRGAAYLTLFLANAAVFAVFLFLTYYFQGVLGYSPITTGVAFLPLMVTVGVVATLTQGVLLQRLTMRVIVAAGLIASGAGAALLAQADAGSPYAAWVLPGLILIGTGIGSAAVVAVAVGQLGVEPRDAGTAGALNNVSQQLGSALGVALISTFVATATHQYLTHHGSTAVVGATVHGFTVGFWWAAGLFWAAAVVCGALIRGGTRLHHEARQPEPLDEIVSALI</sequence>
<evidence type="ECO:0000256" key="5">
    <source>
        <dbReference type="ARBA" id="ARBA00022989"/>
    </source>
</evidence>
<keyword evidence="11" id="KW-1185">Reference proteome</keyword>
<dbReference type="PANTHER" id="PTHR42718:SF46">
    <property type="entry name" value="BLR6921 PROTEIN"/>
    <property type="match status" value="1"/>
</dbReference>
<evidence type="ECO:0000259" key="9">
    <source>
        <dbReference type="PROSITE" id="PS50850"/>
    </source>
</evidence>
<dbReference type="SUPFAM" id="SSF103473">
    <property type="entry name" value="MFS general substrate transporter"/>
    <property type="match status" value="1"/>
</dbReference>
<protein>
    <submittedName>
        <fullName evidence="10">MFS transporter</fullName>
    </submittedName>
</protein>
<feature type="transmembrane region" description="Helical" evidence="8">
    <location>
        <begin position="163"/>
        <end position="183"/>
    </location>
</feature>
<evidence type="ECO:0000256" key="2">
    <source>
        <dbReference type="ARBA" id="ARBA00022448"/>
    </source>
</evidence>
<comment type="subcellular location">
    <subcellularLocation>
        <location evidence="1">Cell membrane</location>
        <topology evidence="1">Multi-pass membrane protein</topology>
    </subcellularLocation>
</comment>
<feature type="transmembrane region" description="Helical" evidence="8">
    <location>
        <begin position="136"/>
        <end position="156"/>
    </location>
</feature>
<dbReference type="PROSITE" id="PS50850">
    <property type="entry name" value="MFS"/>
    <property type="match status" value="1"/>
</dbReference>
<gene>
    <name evidence="10" type="ORF">ACFQ5X_35950</name>
</gene>
<feature type="transmembrane region" description="Helical" evidence="8">
    <location>
        <begin position="430"/>
        <end position="451"/>
    </location>
</feature>